<dbReference type="SMART" id="SM00475">
    <property type="entry name" value="53EXOc"/>
    <property type="match status" value="1"/>
</dbReference>
<evidence type="ECO:0000256" key="16">
    <source>
        <dbReference type="RuleBase" id="RU004460"/>
    </source>
</evidence>
<keyword evidence="11 16" id="KW-0239">DNA-directed DNA polymerase</keyword>
<evidence type="ECO:0000256" key="5">
    <source>
        <dbReference type="ARBA" id="ARBA00022695"/>
    </source>
</evidence>
<dbReference type="InterPro" id="IPR029060">
    <property type="entry name" value="PIN-like_dom_sf"/>
</dbReference>
<dbReference type="Gene3D" id="1.10.150.20">
    <property type="entry name" value="5' to 3' exonuclease, C-terminal subdomain"/>
    <property type="match status" value="2"/>
</dbReference>
<dbReference type="InterPro" id="IPR018320">
    <property type="entry name" value="DNA_polymerase_1"/>
</dbReference>
<evidence type="ECO:0000256" key="15">
    <source>
        <dbReference type="NCBIfam" id="TIGR00593"/>
    </source>
</evidence>
<dbReference type="InterPro" id="IPR043502">
    <property type="entry name" value="DNA/RNA_pol_sf"/>
</dbReference>
<feature type="domain" description="DNA-directed DNA polymerase family A palm" evidence="19">
    <location>
        <begin position="655"/>
        <end position="861"/>
    </location>
</feature>
<dbReference type="Pfam" id="PF02739">
    <property type="entry name" value="5_3_exonuc_N"/>
    <property type="match status" value="1"/>
</dbReference>
<dbReference type="FunFam" id="1.20.1060.10:FF:000001">
    <property type="entry name" value="DNA polymerase I"/>
    <property type="match status" value="1"/>
</dbReference>
<dbReference type="CDD" id="cd06140">
    <property type="entry name" value="DNA_polA_I_Bacillus_like_exo"/>
    <property type="match status" value="1"/>
</dbReference>
<evidence type="ECO:0000256" key="3">
    <source>
        <dbReference type="ARBA" id="ARBA00020311"/>
    </source>
</evidence>
<dbReference type="CDD" id="cd09898">
    <property type="entry name" value="H3TH_53EXO"/>
    <property type="match status" value="1"/>
</dbReference>
<dbReference type="GO" id="GO:0003677">
    <property type="term" value="F:DNA binding"/>
    <property type="evidence" value="ECO:0007669"/>
    <property type="project" value="UniProtKB-UniRule"/>
</dbReference>
<dbReference type="SUPFAM" id="SSF88723">
    <property type="entry name" value="PIN domain-like"/>
    <property type="match status" value="1"/>
</dbReference>
<dbReference type="SMART" id="SM00482">
    <property type="entry name" value="POLAc"/>
    <property type="match status" value="1"/>
</dbReference>
<dbReference type="InterPro" id="IPR020045">
    <property type="entry name" value="DNA_polI_H3TH"/>
</dbReference>
<feature type="domain" description="3'-5' exonuclease" evidence="17">
    <location>
        <begin position="313"/>
        <end position="488"/>
    </location>
</feature>
<dbReference type="PRINTS" id="PR00868">
    <property type="entry name" value="DNAPOLI"/>
</dbReference>
<dbReference type="SMART" id="SM00279">
    <property type="entry name" value="HhH2"/>
    <property type="match status" value="1"/>
</dbReference>
<dbReference type="EC" id="2.7.7.7" evidence="2 15"/>
<keyword evidence="13 16" id="KW-0234">DNA repair</keyword>
<dbReference type="Gene3D" id="3.40.50.1010">
    <property type="entry name" value="5'-nuclease"/>
    <property type="match status" value="1"/>
</dbReference>
<dbReference type="PANTHER" id="PTHR10133">
    <property type="entry name" value="DNA POLYMERASE I"/>
    <property type="match status" value="1"/>
</dbReference>
<comment type="similarity">
    <text evidence="1 16">Belongs to the DNA polymerase type-A family.</text>
</comment>
<evidence type="ECO:0000259" key="19">
    <source>
        <dbReference type="SMART" id="SM00482"/>
    </source>
</evidence>
<dbReference type="Pfam" id="PF00476">
    <property type="entry name" value="DNA_pol_A"/>
    <property type="match status" value="1"/>
</dbReference>
<keyword evidence="9" id="KW-0378">Hydrolase</keyword>
<sequence>MKDKVIIIDGNSLINRAFFAIPSLSNKEGIPTNGMYGFLNMLFKLLDKHSPKYVSVAFDLKAPTFRHKLSSDYKGTRKGMPDDLRPQMNMLKEILDNLGINRMELEGFEADDLIGSVAKLCGRENLDVMIFTGDKDALQLVDDNITVYITKRGITNLKEYREEDVFEEFTLMPNQIIDYKGLSGDTSDNIPGIPGVGPKTAIKLLLEFTTVENLILNSEKVKNKRIRGLVEEYKEQALLSKKLATIVTNIPFEFNVDELLIKEKNIEKLIELYKKYEFTSFIRNLKEESLHLTNTTSEDEINNNLVEEEEIEFKLINNLNELSNMVSEIKKNKVISIKSIYDKANIRTNEAIGFAISDKDTTYYVDLLGEVKFIDLKVILEDENIKKITYNGKREFLIAFRYGISIENHTFDGFIANYLINPSRNKYELSDVAMEYLSKAIKSKEDLLGKGAKAKKYCDISFSDLSNYSAVYSRILFEVHCELDKKLIELNLSELFIDVEIPLVEILASTEYEGFKVDESVLNEIDEDLTNKLREIESEIYSYSNEKFNINSPKQLGVVLFETLELPVIKKTKTGFSTSHDVLIKLEKKHPIVPLVIEYRTYSKLKSTYVDGIRSVINKETGKVHSSLNQTVAVTGRLSSSDPNMQNIPVRIPIGRKIRKVFVADNNCKLIDADYSQIELRVLAHMSKDENLLLAYRENLDIHTMTASKVFNIPLDEITADIRSRAKEVNFGIVYGMSDYGLSETLKIPRKTAKLYIEQYFEKYPGVKEYMDTTIKECKEIGYVVTLLNRRRYIPEINHKNFNLRSFAERTAMNTPIQGSAADIIKIAMINVYNRLKREKLKSKLILQVHDELIIDTSEDEIEIVKEILVDEMENAYKLDIPLLVDMKVGTSWFDTK</sequence>
<dbReference type="InterPro" id="IPR036279">
    <property type="entry name" value="5-3_exonuclease_C_sf"/>
</dbReference>
<organism evidence="20 21">
    <name type="scientific">Helicovermis profundi</name>
    <dbReference type="NCBI Taxonomy" id="3065157"/>
    <lineage>
        <taxon>Bacteria</taxon>
        <taxon>Bacillati</taxon>
        <taxon>Bacillota</taxon>
        <taxon>Clostridia</taxon>
        <taxon>Helicovermis</taxon>
    </lineage>
</organism>
<dbReference type="SUPFAM" id="SSF56672">
    <property type="entry name" value="DNA/RNA polymerases"/>
    <property type="match status" value="1"/>
</dbReference>
<evidence type="ECO:0000256" key="6">
    <source>
        <dbReference type="ARBA" id="ARBA00022705"/>
    </source>
</evidence>
<evidence type="ECO:0000256" key="4">
    <source>
        <dbReference type="ARBA" id="ARBA00022679"/>
    </source>
</evidence>
<evidence type="ECO:0000259" key="18">
    <source>
        <dbReference type="SMART" id="SM00475"/>
    </source>
</evidence>
<dbReference type="GO" id="GO:0008409">
    <property type="term" value="F:5'-3' exonuclease activity"/>
    <property type="evidence" value="ECO:0007669"/>
    <property type="project" value="InterPro"/>
</dbReference>
<dbReference type="AlphaFoldDB" id="A0AAU9EM61"/>
<dbReference type="EMBL" id="AP028654">
    <property type="protein sequence ID" value="BEP29174.1"/>
    <property type="molecule type" value="Genomic_DNA"/>
</dbReference>
<dbReference type="KEGG" id="hprf:HLPR_15050"/>
<dbReference type="GO" id="GO:0003887">
    <property type="term" value="F:DNA-directed DNA polymerase activity"/>
    <property type="evidence" value="ECO:0007669"/>
    <property type="project" value="UniProtKB-UniRule"/>
</dbReference>
<dbReference type="FunFam" id="1.10.150.20:FF:000002">
    <property type="entry name" value="DNA polymerase I"/>
    <property type="match status" value="1"/>
</dbReference>
<evidence type="ECO:0000256" key="13">
    <source>
        <dbReference type="ARBA" id="ARBA00023204"/>
    </source>
</evidence>
<evidence type="ECO:0000256" key="9">
    <source>
        <dbReference type="ARBA" id="ARBA00022801"/>
    </source>
</evidence>
<proteinExistence type="inferred from homology"/>
<dbReference type="FunFam" id="3.40.50.1010:FF:000001">
    <property type="entry name" value="DNA polymerase I"/>
    <property type="match status" value="1"/>
</dbReference>
<dbReference type="InterPro" id="IPR001098">
    <property type="entry name" value="DNA-dir_DNA_pol_A_palm_dom"/>
</dbReference>
<keyword evidence="7" id="KW-0540">Nuclease</keyword>
<evidence type="ECO:0000256" key="14">
    <source>
        <dbReference type="ARBA" id="ARBA00049244"/>
    </source>
</evidence>
<dbReference type="Gene3D" id="3.30.420.10">
    <property type="entry name" value="Ribonuclease H-like superfamily/Ribonuclease H"/>
    <property type="match status" value="1"/>
</dbReference>
<dbReference type="Gene3D" id="1.20.1060.10">
    <property type="entry name" value="Taq DNA Polymerase, Chain T, domain 4"/>
    <property type="match status" value="1"/>
</dbReference>
<dbReference type="InterPro" id="IPR036397">
    <property type="entry name" value="RNaseH_sf"/>
</dbReference>
<dbReference type="RefSeq" id="WP_338534840.1">
    <property type="nucleotide sequence ID" value="NZ_AP028654.1"/>
</dbReference>
<dbReference type="NCBIfam" id="TIGR00593">
    <property type="entry name" value="pola"/>
    <property type="match status" value="1"/>
</dbReference>
<dbReference type="SUPFAM" id="SSF47807">
    <property type="entry name" value="5' to 3' exonuclease, C-terminal subdomain"/>
    <property type="match status" value="1"/>
</dbReference>
<evidence type="ECO:0000256" key="11">
    <source>
        <dbReference type="ARBA" id="ARBA00022932"/>
    </source>
</evidence>
<dbReference type="Pfam" id="PF22619">
    <property type="entry name" value="DNA_polI_exo1"/>
    <property type="match status" value="1"/>
</dbReference>
<dbReference type="InterPro" id="IPR012337">
    <property type="entry name" value="RNaseH-like_sf"/>
</dbReference>
<keyword evidence="12 16" id="KW-0238">DNA-binding</keyword>
<comment type="subunit">
    <text evidence="16">Single-chain monomer with multiple functions.</text>
</comment>
<dbReference type="Gene3D" id="3.30.70.370">
    <property type="match status" value="1"/>
</dbReference>
<dbReference type="Pfam" id="PF01367">
    <property type="entry name" value="5_3_exonuc"/>
    <property type="match status" value="1"/>
</dbReference>
<name>A0AAU9EM61_9FIRM</name>
<dbReference type="CDD" id="cd09859">
    <property type="entry name" value="PIN_53EXO"/>
    <property type="match status" value="1"/>
</dbReference>
<gene>
    <name evidence="16 20" type="primary">polA</name>
    <name evidence="20" type="ORF">HLPR_15050</name>
</gene>
<accession>A0AAU9EM61</accession>
<dbReference type="NCBIfam" id="NF004397">
    <property type="entry name" value="PRK05755.1"/>
    <property type="match status" value="1"/>
</dbReference>
<comment type="catalytic activity">
    <reaction evidence="14 16">
        <text>DNA(n) + a 2'-deoxyribonucleoside 5'-triphosphate = DNA(n+1) + diphosphate</text>
        <dbReference type="Rhea" id="RHEA:22508"/>
        <dbReference type="Rhea" id="RHEA-COMP:17339"/>
        <dbReference type="Rhea" id="RHEA-COMP:17340"/>
        <dbReference type="ChEBI" id="CHEBI:33019"/>
        <dbReference type="ChEBI" id="CHEBI:61560"/>
        <dbReference type="ChEBI" id="CHEBI:173112"/>
        <dbReference type="EC" id="2.7.7.7"/>
    </reaction>
</comment>
<evidence type="ECO:0000256" key="2">
    <source>
        <dbReference type="ARBA" id="ARBA00012417"/>
    </source>
</evidence>
<dbReference type="InterPro" id="IPR002562">
    <property type="entry name" value="3'-5'_exonuclease_dom"/>
</dbReference>
<dbReference type="SUPFAM" id="SSF53098">
    <property type="entry name" value="Ribonuclease H-like"/>
    <property type="match status" value="1"/>
</dbReference>
<evidence type="ECO:0000256" key="7">
    <source>
        <dbReference type="ARBA" id="ARBA00022722"/>
    </source>
</evidence>
<dbReference type="InterPro" id="IPR054690">
    <property type="entry name" value="DNA_polI_exonuclease"/>
</dbReference>
<dbReference type="FunFam" id="1.10.150.20:FF:000003">
    <property type="entry name" value="DNA polymerase I"/>
    <property type="match status" value="1"/>
</dbReference>
<dbReference type="SMART" id="SM00474">
    <property type="entry name" value="35EXOc"/>
    <property type="match status" value="1"/>
</dbReference>
<evidence type="ECO:0000256" key="1">
    <source>
        <dbReference type="ARBA" id="ARBA00007705"/>
    </source>
</evidence>
<evidence type="ECO:0000313" key="21">
    <source>
        <dbReference type="Proteomes" id="UP001321786"/>
    </source>
</evidence>
<keyword evidence="5 16" id="KW-0548">Nucleotidyltransferase</keyword>
<dbReference type="InterPro" id="IPR002421">
    <property type="entry name" value="5-3_exonuclease"/>
</dbReference>
<evidence type="ECO:0000313" key="20">
    <source>
        <dbReference type="EMBL" id="BEP29174.1"/>
    </source>
</evidence>
<evidence type="ECO:0000256" key="8">
    <source>
        <dbReference type="ARBA" id="ARBA00022763"/>
    </source>
</evidence>
<dbReference type="InterPro" id="IPR020046">
    <property type="entry name" value="5-3_exonucl_a-hlix_arch_N"/>
</dbReference>
<dbReference type="InterPro" id="IPR002298">
    <property type="entry name" value="DNA_polymerase_A"/>
</dbReference>
<evidence type="ECO:0000256" key="12">
    <source>
        <dbReference type="ARBA" id="ARBA00023125"/>
    </source>
</evidence>
<keyword evidence="8 16" id="KW-0227">DNA damage</keyword>
<reference evidence="20 21" key="1">
    <citation type="submission" date="2023-08" db="EMBL/GenBank/DDBJ databases">
        <title>Helicovermis profunda gen. nov., sp. nov., a novel mesophilic, fermentative bacterium within the Bacillota from a deep-sea hydrothermal vent chimney.</title>
        <authorList>
            <person name="Miyazaki U."/>
            <person name="Mizutani D."/>
            <person name="Hashimoto Y."/>
            <person name="Tame A."/>
            <person name="Sawayama S."/>
            <person name="Miyazaki J."/>
            <person name="Takai K."/>
            <person name="Nakagawa S."/>
        </authorList>
    </citation>
    <scope>NUCLEOTIDE SEQUENCE [LARGE SCALE GENOMIC DNA]</scope>
    <source>
        <strain evidence="20 21">S502</strain>
    </source>
</reference>
<keyword evidence="6 16" id="KW-0235">DNA replication</keyword>
<protein>
    <recommendedName>
        <fullName evidence="3 15">DNA polymerase I</fullName>
        <ecNumber evidence="2 15">2.7.7.7</ecNumber>
    </recommendedName>
</protein>
<keyword evidence="4 16" id="KW-0808">Transferase</keyword>
<dbReference type="PROSITE" id="PS00447">
    <property type="entry name" value="DNA_POLYMERASE_A"/>
    <property type="match status" value="1"/>
</dbReference>
<dbReference type="InterPro" id="IPR019760">
    <property type="entry name" value="DNA-dir_DNA_pol_A_CS"/>
</dbReference>
<keyword evidence="10" id="KW-0269">Exonuclease</keyword>
<dbReference type="GO" id="GO:0006302">
    <property type="term" value="P:double-strand break repair"/>
    <property type="evidence" value="ECO:0007669"/>
    <property type="project" value="TreeGrafter"/>
</dbReference>
<dbReference type="InterPro" id="IPR008918">
    <property type="entry name" value="HhH2"/>
</dbReference>
<dbReference type="Proteomes" id="UP001321786">
    <property type="component" value="Chromosome"/>
</dbReference>
<feature type="domain" description="5'-3' exonuclease" evidence="18">
    <location>
        <begin position="3"/>
        <end position="262"/>
    </location>
</feature>
<evidence type="ECO:0000259" key="17">
    <source>
        <dbReference type="SMART" id="SM00474"/>
    </source>
</evidence>
<dbReference type="GO" id="GO:0008408">
    <property type="term" value="F:3'-5' exonuclease activity"/>
    <property type="evidence" value="ECO:0007669"/>
    <property type="project" value="InterPro"/>
</dbReference>
<dbReference type="PANTHER" id="PTHR10133:SF27">
    <property type="entry name" value="DNA POLYMERASE NU"/>
    <property type="match status" value="1"/>
</dbReference>
<keyword evidence="21" id="KW-1185">Reference proteome</keyword>
<dbReference type="GO" id="GO:0006261">
    <property type="term" value="P:DNA-templated DNA replication"/>
    <property type="evidence" value="ECO:0007669"/>
    <property type="project" value="UniProtKB-UniRule"/>
</dbReference>
<evidence type="ECO:0000256" key="10">
    <source>
        <dbReference type="ARBA" id="ARBA00022839"/>
    </source>
</evidence>
<dbReference type="CDD" id="cd08637">
    <property type="entry name" value="DNA_pol_A_pol_I_C"/>
    <property type="match status" value="1"/>
</dbReference>